<dbReference type="PANTHER" id="PTHR37538">
    <property type="entry name" value="BTB DOMAIN-CONTAINING PROTEIN"/>
    <property type="match status" value="1"/>
</dbReference>
<evidence type="ECO:0000313" key="3">
    <source>
        <dbReference type="Proteomes" id="UP000799640"/>
    </source>
</evidence>
<feature type="compositionally biased region" description="Low complexity" evidence="1">
    <location>
        <begin position="535"/>
        <end position="547"/>
    </location>
</feature>
<feature type="compositionally biased region" description="Basic residues" evidence="1">
    <location>
        <begin position="513"/>
        <end position="522"/>
    </location>
</feature>
<evidence type="ECO:0008006" key="4">
    <source>
        <dbReference type="Google" id="ProtNLM"/>
    </source>
</evidence>
<feature type="region of interest" description="Disordered" evidence="1">
    <location>
        <begin position="295"/>
        <end position="547"/>
    </location>
</feature>
<dbReference type="PANTHER" id="PTHR37538:SF1">
    <property type="entry name" value="BTB DOMAIN-CONTAINING PROTEIN"/>
    <property type="match status" value="1"/>
</dbReference>
<evidence type="ECO:0000256" key="1">
    <source>
        <dbReference type="SAM" id="MobiDB-lite"/>
    </source>
</evidence>
<feature type="compositionally biased region" description="Low complexity" evidence="1">
    <location>
        <begin position="313"/>
        <end position="330"/>
    </location>
</feature>
<dbReference type="EMBL" id="ML996702">
    <property type="protein sequence ID" value="KAF2397778.1"/>
    <property type="molecule type" value="Genomic_DNA"/>
</dbReference>
<accession>A0A6G1HNY8</accession>
<sequence>MDFDDATTFSFLGKKKYGKKKKSAAIFEVAPPSPPPPVPGDSVAEDAWSLRFNARPTHSVYDKRCHETPVGSSVYYIHPGIIAPYPRLSSDFGWGKHPHFGDIDPDIGHTLVHFLYTGSYETLKSDDIPSADDKLKECKRAFLSYQAAIAYDLDGLVELARERVKALREFVTIFDLLQMAETVYPKLPEHEEWLAIYLAAEAKAEFKLDKTIFLKECLHAHVGETPRINSVLFTVMAEAHEEEIVAMVEAHEKERAAMTKEFEEKQVSMAKAYEEGRAAMAAAYEEKLTKISANPVAAEPNSANRTSAPCEAEQPSPRSSSEFSVEQSSELESRPTGSIPEHQARQPMPEAATTESPRDIHPTTPVDVFSRWGSHRRSSSASNVQPALVPRPKSDVSVEASPVMVEGQDPWETWGIPDKKKKGKAVELEPEPAPAPGSESGPKLVQPEPKDLDFCEPEPEPEPEVDAWSVWGLTKKKKKETTWKTEPEPEPEAEPGQELGFELDLEYEPSVKTTKKQKKKSRRLEPLPEPEDPVGPELETGLEGPGE</sequence>
<feature type="compositionally biased region" description="Acidic residues" evidence="1">
    <location>
        <begin position="488"/>
        <end position="507"/>
    </location>
</feature>
<keyword evidence="3" id="KW-1185">Reference proteome</keyword>
<gene>
    <name evidence="2" type="ORF">EJ06DRAFT_532776</name>
</gene>
<organism evidence="2 3">
    <name type="scientific">Trichodelitschia bisporula</name>
    <dbReference type="NCBI Taxonomy" id="703511"/>
    <lineage>
        <taxon>Eukaryota</taxon>
        <taxon>Fungi</taxon>
        <taxon>Dikarya</taxon>
        <taxon>Ascomycota</taxon>
        <taxon>Pezizomycotina</taxon>
        <taxon>Dothideomycetes</taxon>
        <taxon>Dothideomycetes incertae sedis</taxon>
        <taxon>Phaeotrichales</taxon>
        <taxon>Phaeotrichaceae</taxon>
        <taxon>Trichodelitschia</taxon>
    </lineage>
</organism>
<dbReference type="OrthoDB" id="3594103at2759"/>
<reference evidence="2" key="1">
    <citation type="journal article" date="2020" name="Stud. Mycol.">
        <title>101 Dothideomycetes genomes: a test case for predicting lifestyles and emergence of pathogens.</title>
        <authorList>
            <person name="Haridas S."/>
            <person name="Albert R."/>
            <person name="Binder M."/>
            <person name="Bloem J."/>
            <person name="Labutti K."/>
            <person name="Salamov A."/>
            <person name="Andreopoulos B."/>
            <person name="Baker S."/>
            <person name="Barry K."/>
            <person name="Bills G."/>
            <person name="Bluhm B."/>
            <person name="Cannon C."/>
            <person name="Castanera R."/>
            <person name="Culley D."/>
            <person name="Daum C."/>
            <person name="Ezra D."/>
            <person name="Gonzalez J."/>
            <person name="Henrissat B."/>
            <person name="Kuo A."/>
            <person name="Liang C."/>
            <person name="Lipzen A."/>
            <person name="Lutzoni F."/>
            <person name="Magnuson J."/>
            <person name="Mondo S."/>
            <person name="Nolan M."/>
            <person name="Ohm R."/>
            <person name="Pangilinan J."/>
            <person name="Park H.-J."/>
            <person name="Ramirez L."/>
            <person name="Alfaro M."/>
            <person name="Sun H."/>
            <person name="Tritt A."/>
            <person name="Yoshinaga Y."/>
            <person name="Zwiers L.-H."/>
            <person name="Turgeon B."/>
            <person name="Goodwin S."/>
            <person name="Spatafora J."/>
            <person name="Crous P."/>
            <person name="Grigoriev I."/>
        </authorList>
    </citation>
    <scope>NUCLEOTIDE SEQUENCE</scope>
    <source>
        <strain evidence="2">CBS 262.69</strain>
    </source>
</reference>
<proteinExistence type="predicted"/>
<evidence type="ECO:0000313" key="2">
    <source>
        <dbReference type="EMBL" id="KAF2397778.1"/>
    </source>
</evidence>
<dbReference type="AlphaFoldDB" id="A0A6G1HNY8"/>
<feature type="compositionally biased region" description="Acidic residues" evidence="1">
    <location>
        <begin position="454"/>
        <end position="465"/>
    </location>
</feature>
<protein>
    <recommendedName>
        <fullName evidence="4">BTB domain-containing protein</fullName>
    </recommendedName>
</protein>
<dbReference type="Proteomes" id="UP000799640">
    <property type="component" value="Unassembled WGS sequence"/>
</dbReference>
<name>A0A6G1HNY8_9PEZI</name>